<dbReference type="KEGG" id="mff:MFFC18_07550"/>
<reference evidence="5 6" key="1">
    <citation type="submission" date="2019-08" db="EMBL/GenBank/DDBJ databases">
        <title>Deep-cultivation of Planctomycetes and their phenomic and genomic characterization uncovers novel biology.</title>
        <authorList>
            <person name="Wiegand S."/>
            <person name="Jogler M."/>
            <person name="Boedeker C."/>
            <person name="Pinto D."/>
            <person name="Vollmers J."/>
            <person name="Rivas-Marin E."/>
            <person name="Kohn T."/>
            <person name="Peeters S.H."/>
            <person name="Heuer A."/>
            <person name="Rast P."/>
            <person name="Oberbeckmann S."/>
            <person name="Bunk B."/>
            <person name="Jeske O."/>
            <person name="Meyerdierks A."/>
            <person name="Storesund J.E."/>
            <person name="Kallscheuer N."/>
            <person name="Luecker S."/>
            <person name="Lage O.M."/>
            <person name="Pohl T."/>
            <person name="Merkel B.J."/>
            <person name="Hornburger P."/>
            <person name="Mueller R.-W."/>
            <person name="Bruemmer F."/>
            <person name="Labrenz M."/>
            <person name="Spormann A.M."/>
            <person name="Op den Camp H."/>
            <person name="Overmann J."/>
            <person name="Amann R."/>
            <person name="Jetten M.S.M."/>
            <person name="Mascher T."/>
            <person name="Medema M.H."/>
            <person name="Devos D.P."/>
            <person name="Kaster A.-K."/>
            <person name="Ovreas L."/>
            <person name="Rohde M."/>
            <person name="Galperin M.Y."/>
            <person name="Jogler C."/>
        </authorList>
    </citation>
    <scope>NUCLEOTIDE SEQUENCE [LARGE SCALE GENOMIC DNA]</scope>
    <source>
        <strain evidence="5 6">FC18</strain>
    </source>
</reference>
<evidence type="ECO:0000313" key="5">
    <source>
        <dbReference type="EMBL" id="QEG20904.1"/>
    </source>
</evidence>
<feature type="coiled-coil region" evidence="1">
    <location>
        <begin position="678"/>
        <end position="712"/>
    </location>
</feature>
<proteinExistence type="predicted"/>
<evidence type="ECO:0000259" key="4">
    <source>
        <dbReference type="Pfam" id="PF13514"/>
    </source>
</evidence>
<gene>
    <name evidence="5" type="primary">smc_2</name>
    <name evidence="5" type="ORF">MFFC18_07550</name>
</gene>
<keyword evidence="3" id="KW-1133">Transmembrane helix</keyword>
<dbReference type="SUPFAM" id="SSF52540">
    <property type="entry name" value="P-loop containing nucleoside triphosphate hydrolases"/>
    <property type="match status" value="2"/>
</dbReference>
<feature type="region of interest" description="Disordered" evidence="2">
    <location>
        <begin position="1076"/>
        <end position="1099"/>
    </location>
</feature>
<feature type="coiled-coil region" evidence="1">
    <location>
        <begin position="297"/>
        <end position="324"/>
    </location>
</feature>
<feature type="domain" description="YhaN AAA" evidence="4">
    <location>
        <begin position="17"/>
        <end position="229"/>
    </location>
</feature>
<evidence type="ECO:0000256" key="1">
    <source>
        <dbReference type="SAM" id="Coils"/>
    </source>
</evidence>
<evidence type="ECO:0000256" key="2">
    <source>
        <dbReference type="SAM" id="MobiDB-lite"/>
    </source>
</evidence>
<feature type="transmembrane region" description="Helical" evidence="3">
    <location>
        <begin position="534"/>
        <end position="554"/>
    </location>
</feature>
<dbReference type="Proteomes" id="UP000322214">
    <property type="component" value="Chromosome"/>
</dbReference>
<evidence type="ECO:0000313" key="6">
    <source>
        <dbReference type="Proteomes" id="UP000322214"/>
    </source>
</evidence>
<dbReference type="PANTHER" id="PTHR41259:SF1">
    <property type="entry name" value="DOUBLE-STRAND BREAK REPAIR RAD50 ATPASE, PUTATIVE-RELATED"/>
    <property type="match status" value="1"/>
</dbReference>
<organism evidence="5 6">
    <name type="scientific">Mariniblastus fucicola</name>
    <dbReference type="NCBI Taxonomy" id="980251"/>
    <lineage>
        <taxon>Bacteria</taxon>
        <taxon>Pseudomonadati</taxon>
        <taxon>Planctomycetota</taxon>
        <taxon>Planctomycetia</taxon>
        <taxon>Pirellulales</taxon>
        <taxon>Pirellulaceae</taxon>
        <taxon>Mariniblastus</taxon>
    </lineage>
</organism>
<evidence type="ECO:0000256" key="3">
    <source>
        <dbReference type="SAM" id="Phobius"/>
    </source>
</evidence>
<sequence length="1181" mass="134831">MLRLEATAIHDRECEVKITDLQVDGFGVWKGLDVDSLSGDMTIFHGYNEAGKTTLMQFVRSMMFGFSPGRLDKYTPPVYGGLAGGGMNISTPNGSWDIARHVDPNRHSDPIGDLTVTDEHDGSVHGSAQLASLMADVDESIFNNVFAIGLREIQELGALNSTAASEYLYRLTSGVDRVSLIDVMRDLKNRREKIWSANPKAESRLQVLSDRRQKLLREIDELKQNAKRWSRIASETTDVNHQLDDLKLKLKKTERESRLIEIAIQIAERWQSRTVVRDQIAAYSNLPDERDVSIKKLDEINEKVATQKERIEQVRTQRRTIKAEAMSLPINRHLWSQKARVEAISEHAPWVQSLERQTESLRDEIDGIEKTLVAEVNSLGPQMKLRAKDVRDIGGAGFRQLESVGDRLVDGREALEVAKQDVEKRQFDLGQHNQRLTKSRSELGVSESLEETSAYVNRLKRRVELGEKIDKLNRSRSLLEREIDSVVAEQVLPVEKLAVIGGVFILGFILIGLGIFSNNFGFGGVGASGTSSGLLLLFLGTAALAISLGTKYHWEKMAKEQLDDFRHQMDIVRQQLKRAKHERDEIEKQLPPESIAQFELELDNATNRLNRLTDLVPLEHRVENTKMSMEDARRNLSVKQRELETLEKNWRTALRTAGLPEALEPEQLKEIISRSDRISAHNSRLEQLRTELDSKQKEISTIQQRIETTLHETGLPFEEAGLSDRLGLISRAINEQRIHVSARKELASKYKSLRSRLNKTKRELDRQLGIKQRLLAAVGAESEEAYRQIASRHAQRRKLEKKRAELDDQIRMSIGKQFEHKEMQEIFATYGSSGLEKRWESIQQELELDREEQNRLMQHRGELMQEVKALGDDSRLDEVRLELNSIETEIGKLKLKWQELGASSQMLEMIRESYETKRQPETLREASQYLEKLSDGKYTRIWTRMTGEELLVDNANDESIAVDKLSRGTREAVFLSLRLALVGAYARRGALIPMVLDDVLVNFDGQRARNAAEVLYDFSRNGYQILMFTCHDHIRDIFHSLGADVRVLPAHKDVFESQVKPAKYEGEGQRIEFQVSQRETPVEPRPQPIPMQTPEPVLEPASSIDPYSIPVEYVAPASRLNLQAESFDEALAFELSAIELDQREEHRLRHELVYISPSNHEREILLGGNDPIWWQSNAVMR</sequence>
<feature type="transmembrane region" description="Helical" evidence="3">
    <location>
        <begin position="497"/>
        <end position="522"/>
    </location>
</feature>
<dbReference type="Gene3D" id="3.40.50.300">
    <property type="entry name" value="P-loop containing nucleotide triphosphate hydrolases"/>
    <property type="match status" value="2"/>
</dbReference>
<feature type="coiled-coil region" evidence="1">
    <location>
        <begin position="198"/>
        <end position="263"/>
    </location>
</feature>
<feature type="coiled-coil region" evidence="1">
    <location>
        <begin position="462"/>
        <end position="489"/>
    </location>
</feature>
<dbReference type="AlphaFoldDB" id="A0A5B9P3W3"/>
<dbReference type="PANTHER" id="PTHR41259">
    <property type="entry name" value="DOUBLE-STRAND BREAK REPAIR RAD50 ATPASE, PUTATIVE-RELATED"/>
    <property type="match status" value="1"/>
</dbReference>
<feature type="compositionally biased region" description="Pro residues" evidence="2">
    <location>
        <begin position="1083"/>
        <end position="1093"/>
    </location>
</feature>
<dbReference type="InterPro" id="IPR038734">
    <property type="entry name" value="YhaN_AAA"/>
</dbReference>
<name>A0A5B9P3W3_9BACT</name>
<dbReference type="EMBL" id="CP042912">
    <property type="protein sequence ID" value="QEG20904.1"/>
    <property type="molecule type" value="Genomic_DNA"/>
</dbReference>
<keyword evidence="3" id="KW-0812">Transmembrane</keyword>
<dbReference type="InterPro" id="IPR027417">
    <property type="entry name" value="P-loop_NTPase"/>
</dbReference>
<keyword evidence="3" id="KW-0472">Membrane</keyword>
<feature type="coiled-coil region" evidence="1">
    <location>
        <begin position="562"/>
        <end position="649"/>
    </location>
</feature>
<dbReference type="Pfam" id="PF13514">
    <property type="entry name" value="AAA_27"/>
    <property type="match status" value="1"/>
</dbReference>
<dbReference type="STRING" id="980251.GCA_001642875_02946"/>
<keyword evidence="1" id="KW-0175">Coiled coil</keyword>
<dbReference type="OrthoDB" id="9764467at2"/>
<accession>A0A5B9P3W3</accession>
<protein>
    <submittedName>
        <fullName evidence="5">Chromosome partition protein Smc</fullName>
    </submittedName>
</protein>
<keyword evidence="6" id="KW-1185">Reference proteome</keyword>